<feature type="active site" description="Proton donor" evidence="5">
    <location>
        <position position="79"/>
    </location>
</feature>
<dbReference type="OrthoDB" id="10605at10239"/>
<dbReference type="InterPro" id="IPR015517">
    <property type="entry name" value="dCMP_deaminase-rel"/>
</dbReference>
<dbReference type="Pfam" id="PF00383">
    <property type="entry name" value="dCMP_cyt_deam_1"/>
    <property type="match status" value="1"/>
</dbReference>
<dbReference type="InterPro" id="IPR002125">
    <property type="entry name" value="CMP_dCMP_dom"/>
</dbReference>
<reference evidence="8" key="1">
    <citation type="journal article" date="2010" name="Virology">
        <title>A jumbo phage infecting the phytopathogen Ralstonia solanacearum defines a new lineage of the Myoviridae family.</title>
        <authorList>
            <person name="Yamada T."/>
            <person name="Satoh S."/>
            <person name="Ishikawa H."/>
            <person name="Fujiwara A."/>
            <person name="Kawasaki T."/>
            <person name="Fujie M."/>
            <person name="Ogata H."/>
        </authorList>
    </citation>
    <scope>NUCLEOTIDE SEQUENCE [LARGE SCALE GENOMIC DNA]</scope>
</reference>
<protein>
    <submittedName>
        <fullName evidence="8">Deoxycytidylate deaminase domain like protein</fullName>
    </submittedName>
</protein>
<dbReference type="Proteomes" id="UP000001034">
    <property type="component" value="Segment"/>
</dbReference>
<keyword evidence="9" id="KW-1185">Reference proteome</keyword>
<evidence type="ECO:0000256" key="5">
    <source>
        <dbReference type="PIRSR" id="PIRSR006019-1"/>
    </source>
</evidence>
<dbReference type="GO" id="GO:0006220">
    <property type="term" value="P:pyrimidine nucleotide metabolic process"/>
    <property type="evidence" value="ECO:0007669"/>
    <property type="project" value="InterPro"/>
</dbReference>
<keyword evidence="2 6" id="KW-0479">Metal-binding</keyword>
<dbReference type="KEGG" id="vg:6369803"/>
<evidence type="ECO:0000256" key="6">
    <source>
        <dbReference type="PIRSR" id="PIRSR006019-2"/>
    </source>
</evidence>
<dbReference type="PROSITE" id="PS00903">
    <property type="entry name" value="CYT_DCMP_DEAMINASES_1"/>
    <property type="match status" value="1"/>
</dbReference>
<feature type="domain" description="CMP/dCMP-type deaminase" evidence="7">
    <location>
        <begin position="2"/>
        <end position="145"/>
    </location>
</feature>
<dbReference type="GO" id="GO:0004132">
    <property type="term" value="F:dCMP deaminase activity"/>
    <property type="evidence" value="ECO:0007669"/>
    <property type="project" value="InterPro"/>
</dbReference>
<dbReference type="GeneID" id="6369803"/>
<dbReference type="InterPro" id="IPR016192">
    <property type="entry name" value="APOBEC/CMP_deaminase_Zn-bd"/>
</dbReference>
<keyword evidence="4 6" id="KW-0862">Zinc</keyword>
<evidence type="ECO:0000256" key="3">
    <source>
        <dbReference type="ARBA" id="ARBA00022801"/>
    </source>
</evidence>
<comment type="similarity">
    <text evidence="1">Belongs to the cytidine and deoxycytidylate deaminase family.</text>
</comment>
<sequence>MDLDNFYMSIAHHAADQSHAIRRKVGCVVAKGDRILSYAWNGMPAGFHNDCEHSVLTKDPETGILQFQLLTKPGVTHAEVNAIGKLAAAGISCAGATLYLTLSPCVPCANLIQRSGIERVVYETQYRDVEGINLLTGCGIAVQKF</sequence>
<dbReference type="GO" id="GO:0008270">
    <property type="term" value="F:zinc ion binding"/>
    <property type="evidence" value="ECO:0007669"/>
    <property type="project" value="InterPro"/>
</dbReference>
<dbReference type="InterPro" id="IPR016193">
    <property type="entry name" value="Cytidine_deaminase-like"/>
</dbReference>
<organism evidence="8 9">
    <name type="scientific">Ralstonia phage phiRSL1</name>
    <dbReference type="NCBI Taxonomy" id="1980924"/>
    <lineage>
        <taxon>Viruses</taxon>
        <taxon>Duplodnaviria</taxon>
        <taxon>Heunggongvirae</taxon>
        <taxon>Uroviricota</taxon>
        <taxon>Caudoviricetes</taxon>
        <taxon>Mieseafarmvirus</taxon>
        <taxon>Mieseafarmvirus RSL1</taxon>
    </lineage>
</organism>
<dbReference type="RefSeq" id="YP_001949988.2">
    <property type="nucleotide sequence ID" value="NC_010811.2"/>
</dbReference>
<comment type="cofactor">
    <cofactor evidence="6">
        <name>Zn(2+)</name>
        <dbReference type="ChEBI" id="CHEBI:29105"/>
    </cofactor>
</comment>
<keyword evidence="3" id="KW-0378">Hydrolase</keyword>
<dbReference type="PANTHER" id="PTHR11086">
    <property type="entry name" value="DEOXYCYTIDYLATE DEAMINASE-RELATED"/>
    <property type="match status" value="1"/>
</dbReference>
<feature type="binding site" evidence="6">
    <location>
        <position position="108"/>
    </location>
    <ligand>
        <name>Zn(2+)</name>
        <dbReference type="ChEBI" id="CHEBI:29105"/>
        <note>catalytic</note>
    </ligand>
</feature>
<evidence type="ECO:0000313" key="9">
    <source>
        <dbReference type="Proteomes" id="UP000001034"/>
    </source>
</evidence>
<name>B2ZXY2_9CAUD</name>
<dbReference type="PANTHER" id="PTHR11086:SF18">
    <property type="entry name" value="DEOXYCYTIDYLATE DEAMINASE"/>
    <property type="match status" value="1"/>
</dbReference>
<feature type="binding site" evidence="6">
    <location>
        <position position="77"/>
    </location>
    <ligand>
        <name>Zn(2+)</name>
        <dbReference type="ChEBI" id="CHEBI:29105"/>
        <note>catalytic</note>
    </ligand>
</feature>
<accession>B2ZXY2</accession>
<evidence type="ECO:0000256" key="2">
    <source>
        <dbReference type="ARBA" id="ARBA00022723"/>
    </source>
</evidence>
<feature type="binding site" evidence="6">
    <location>
        <position position="105"/>
    </location>
    <ligand>
        <name>Zn(2+)</name>
        <dbReference type="ChEBI" id="CHEBI:29105"/>
        <note>catalytic</note>
    </ligand>
</feature>
<evidence type="ECO:0000259" key="7">
    <source>
        <dbReference type="PROSITE" id="PS51747"/>
    </source>
</evidence>
<dbReference type="PROSITE" id="PS51747">
    <property type="entry name" value="CYT_DCMP_DEAMINASES_2"/>
    <property type="match status" value="1"/>
</dbReference>
<dbReference type="EMBL" id="AB366653">
    <property type="protein sequence ID" value="BAG41558.2"/>
    <property type="molecule type" value="Genomic_DNA"/>
</dbReference>
<evidence type="ECO:0000256" key="1">
    <source>
        <dbReference type="ARBA" id="ARBA00006576"/>
    </source>
</evidence>
<evidence type="ECO:0000313" key="8">
    <source>
        <dbReference type="EMBL" id="BAG41558.2"/>
    </source>
</evidence>
<evidence type="ECO:0000256" key="4">
    <source>
        <dbReference type="ARBA" id="ARBA00022833"/>
    </source>
</evidence>
<dbReference type="SUPFAM" id="SSF53927">
    <property type="entry name" value="Cytidine deaminase-like"/>
    <property type="match status" value="1"/>
</dbReference>
<dbReference type="PIRSF" id="PIRSF006019">
    <property type="entry name" value="dCMP_deaminase"/>
    <property type="match status" value="1"/>
</dbReference>
<dbReference type="Gene3D" id="3.40.140.10">
    <property type="entry name" value="Cytidine Deaminase, domain 2"/>
    <property type="match status" value="1"/>
</dbReference>
<proteinExistence type="inferred from homology"/>
<dbReference type="InterPro" id="IPR016473">
    <property type="entry name" value="dCMP_deaminase"/>
</dbReference>